<dbReference type="RefSeq" id="WP_277834222.1">
    <property type="nucleotide sequence ID" value="NZ_JARQZE010000012.1"/>
</dbReference>
<name>A0ABW3WI32_9RHOO</name>
<organism evidence="1 2">
    <name type="scientific">Thauera mechernichensis</name>
    <dbReference type="NCBI Taxonomy" id="82788"/>
    <lineage>
        <taxon>Bacteria</taxon>
        <taxon>Pseudomonadati</taxon>
        <taxon>Pseudomonadota</taxon>
        <taxon>Betaproteobacteria</taxon>
        <taxon>Rhodocyclales</taxon>
        <taxon>Zoogloeaceae</taxon>
        <taxon>Thauera</taxon>
    </lineage>
</organism>
<sequence>MSITANLMPPSTRQKRQDEKSELLIQWLARHGFISVAVAKRVLGLATEVGARAALRAAARQGWVEIRRRSGGKRRSILIAQLSQEGIARAELSGLEVVELDAATLEHDDFLMREMYQTLSAGGVDVVEQPDGTVMVDEKRARFATSLLPRKAIVAAGAEIFITLTSELAEQFNRLGGEAKSMGEMVKR</sequence>
<accession>A0ABW3WI32</accession>
<dbReference type="EMBL" id="JBHTMC010000032">
    <property type="protein sequence ID" value="MFD1265332.1"/>
    <property type="molecule type" value="Genomic_DNA"/>
</dbReference>
<keyword evidence="2" id="KW-1185">Reference proteome</keyword>
<proteinExistence type="predicted"/>
<dbReference type="Proteomes" id="UP001597158">
    <property type="component" value="Unassembled WGS sequence"/>
</dbReference>
<reference evidence="2" key="1">
    <citation type="journal article" date="2019" name="Int. J. Syst. Evol. Microbiol.">
        <title>The Global Catalogue of Microorganisms (GCM) 10K type strain sequencing project: providing services to taxonomists for standard genome sequencing and annotation.</title>
        <authorList>
            <consortium name="The Broad Institute Genomics Platform"/>
            <consortium name="The Broad Institute Genome Sequencing Center for Infectious Disease"/>
            <person name="Wu L."/>
            <person name="Ma J."/>
        </authorList>
    </citation>
    <scope>NUCLEOTIDE SEQUENCE [LARGE SCALE GENOMIC DNA]</scope>
    <source>
        <strain evidence="2">CCUG 48884</strain>
    </source>
</reference>
<evidence type="ECO:0000313" key="1">
    <source>
        <dbReference type="EMBL" id="MFD1265332.1"/>
    </source>
</evidence>
<evidence type="ECO:0000313" key="2">
    <source>
        <dbReference type="Proteomes" id="UP001597158"/>
    </source>
</evidence>
<comment type="caution">
    <text evidence="1">The sequence shown here is derived from an EMBL/GenBank/DDBJ whole genome shotgun (WGS) entry which is preliminary data.</text>
</comment>
<protein>
    <submittedName>
        <fullName evidence="1">Uncharacterized protein</fullName>
    </submittedName>
</protein>
<gene>
    <name evidence="1" type="ORF">ACFQ4M_17310</name>
</gene>